<comment type="caution">
    <text evidence="2">The sequence shown here is derived from an EMBL/GenBank/DDBJ whole genome shotgun (WGS) entry which is preliminary data.</text>
</comment>
<feature type="transmembrane region" description="Helical" evidence="1">
    <location>
        <begin position="936"/>
        <end position="960"/>
    </location>
</feature>
<dbReference type="Pfam" id="PF00873">
    <property type="entry name" value="ACR_tran"/>
    <property type="match status" value="2"/>
</dbReference>
<proteinExistence type="predicted"/>
<feature type="transmembrane region" description="Helical" evidence="1">
    <location>
        <begin position="910"/>
        <end position="930"/>
    </location>
</feature>
<dbReference type="Gene3D" id="3.30.70.1440">
    <property type="entry name" value="Multidrug efflux transporter AcrB pore domain"/>
    <property type="match status" value="1"/>
</dbReference>
<evidence type="ECO:0000313" key="2">
    <source>
        <dbReference type="EMBL" id="MFI2486176.1"/>
    </source>
</evidence>
<organism evidence="2 3">
    <name type="scientific">Promicromonospora kroppenstedtii</name>
    <dbReference type="NCBI Taxonomy" id="440482"/>
    <lineage>
        <taxon>Bacteria</taxon>
        <taxon>Bacillati</taxon>
        <taxon>Actinomycetota</taxon>
        <taxon>Actinomycetes</taxon>
        <taxon>Micrococcales</taxon>
        <taxon>Promicromonosporaceae</taxon>
        <taxon>Promicromonospora</taxon>
    </lineage>
</organism>
<dbReference type="Gene3D" id="3.30.70.1320">
    <property type="entry name" value="Multidrug efflux transporter AcrB pore domain like"/>
    <property type="match status" value="2"/>
</dbReference>
<reference evidence="2 3" key="1">
    <citation type="submission" date="2024-10" db="EMBL/GenBank/DDBJ databases">
        <title>The Natural Products Discovery Center: Release of the First 8490 Sequenced Strains for Exploring Actinobacteria Biosynthetic Diversity.</title>
        <authorList>
            <person name="Kalkreuter E."/>
            <person name="Kautsar S.A."/>
            <person name="Yang D."/>
            <person name="Bader C.D."/>
            <person name="Teijaro C.N."/>
            <person name="Fluegel L."/>
            <person name="Davis C.M."/>
            <person name="Simpson J.R."/>
            <person name="Lauterbach L."/>
            <person name="Steele A.D."/>
            <person name="Gui C."/>
            <person name="Meng S."/>
            <person name="Li G."/>
            <person name="Viehrig K."/>
            <person name="Ye F."/>
            <person name="Su P."/>
            <person name="Kiefer A.F."/>
            <person name="Nichols A."/>
            <person name="Cepeda A.J."/>
            <person name="Yan W."/>
            <person name="Fan B."/>
            <person name="Jiang Y."/>
            <person name="Adhikari A."/>
            <person name="Zheng C.-J."/>
            <person name="Schuster L."/>
            <person name="Cowan T.M."/>
            <person name="Smanski M.J."/>
            <person name="Chevrette M.G."/>
            <person name="De Carvalho L.P.S."/>
            <person name="Shen B."/>
        </authorList>
    </citation>
    <scope>NUCLEOTIDE SEQUENCE [LARGE SCALE GENOMIC DNA]</scope>
    <source>
        <strain evidence="2 3">NPDC019481</strain>
    </source>
</reference>
<dbReference type="Proteomes" id="UP001611580">
    <property type="component" value="Unassembled WGS sequence"/>
</dbReference>
<keyword evidence="1" id="KW-0812">Transmembrane</keyword>
<keyword evidence="1" id="KW-1133">Transmembrane helix</keyword>
<dbReference type="EMBL" id="JBIRYI010000002">
    <property type="protein sequence ID" value="MFI2486176.1"/>
    <property type="molecule type" value="Genomic_DNA"/>
</dbReference>
<feature type="transmembrane region" description="Helical" evidence="1">
    <location>
        <begin position="460"/>
        <end position="480"/>
    </location>
</feature>
<gene>
    <name evidence="2" type="ORF">ACH47X_04670</name>
</gene>
<feature type="transmembrane region" description="Helical" evidence="1">
    <location>
        <begin position="985"/>
        <end position="1010"/>
    </location>
</feature>
<evidence type="ECO:0000256" key="1">
    <source>
        <dbReference type="SAM" id="Phobius"/>
    </source>
</evidence>
<accession>A0ABW7XF92</accession>
<feature type="transmembrane region" description="Helical" evidence="1">
    <location>
        <begin position="367"/>
        <end position="385"/>
    </location>
</feature>
<feature type="transmembrane region" description="Helical" evidence="1">
    <location>
        <begin position="1016"/>
        <end position="1040"/>
    </location>
</feature>
<dbReference type="SUPFAM" id="SSF82866">
    <property type="entry name" value="Multidrug efflux transporter AcrB transmembrane domain"/>
    <property type="match status" value="2"/>
</dbReference>
<dbReference type="InterPro" id="IPR001036">
    <property type="entry name" value="Acrflvin-R"/>
</dbReference>
<sequence length="1081" mass="109629">MSLANRALVALATIAVFVVGIFSMGQLRQELIPSLNVPVVAVTAVYPGTSPEIVSDRVTDPVETAVQGIDGVTGVTSTVGTGISMTTVELEYGTDIDDASQEMTSAIGNIQDLPEDVEPEVMAGSFDDLPVIQLAVSGDGTEQELTDTIDSVLVPELSGIAQVRDVTVTGTTERQVVIDPDEKKLAAAGLTPAQLSSLLQDNGTVMPVGSVTEDGRTSSVQVGTTVSTVEELEDLPIVPSAGAPAGASAGAGADAAAAAGAAGAPGATGQTPEAEAGPPEVVHLGDVAKVSVKDVDPTSFSRLDGEPSLAIAMTKTPDGNTVDVSHAVQDVLADVEDELDDAGVSTAVTFDQAPFIEESIEGLTTEGGLGLLFAVLVILVFLASLRATLVSAISIPLSLAVTFAAMNLTGYTLNILTLAAMTISIGRIVDDSIVVIENIKRHLSYGEDRVDAIVTAVREVGAAITASTICTIAVFAPIALVGGMAGELFQPFAVTVAIAMGASLVVALVVVPVLAYWFIKVPVSADGGAAMREAAELKERRGVWQRAYVPSLAAALRHPAVTLTVAIALLGGTLALVPRMETNFIGAAGQDTLSVTQEFEPGTSLENQDAAAKEVEEVLAGVDGIETVQTTVGSGDGMAAAFGMGGAGASASFAMTLAEDADGEAVQDDVRDAIAAADLDGEVTVAAGDAGFSSTTVDLVVTAPDADDLADAAGTVEDAVTDLDGVESVTNNLAAEQSTVQVTVDRDAAAEAGLTESAVSGLLAGAMNESSIGTVDLDGTNLDVVVAGDVPATAAEIKKVDVPTAAGMVPLSDLVTVEEVSAPASVTRVDGERSATVAVTPAGQDLGTLTVALTEEIDGLDLPGGADVTIGGVASDQADAFADLGLALLAAILIVYLVMVATFRSIGQPLILLVSVPFAATGALLALLLTGTPLDVAALIGVLMLVGIVVSNAIVLIDLINQYRAEGRPLDEAVREGSRQRLRPIVMTAAATILALTPMAFGLTGGGAFISQPLALVVIGGLVSSTLLTLYVVPVIYTLFERRSEGSTPKRAARAARKAEKAQVKAAEAAQVAQRLAADTR</sequence>
<keyword evidence="1" id="KW-0472">Membrane</keyword>
<protein>
    <submittedName>
        <fullName evidence="2">Efflux RND transporter permease subunit</fullName>
    </submittedName>
</protein>
<feature type="transmembrane region" description="Helical" evidence="1">
    <location>
        <begin position="492"/>
        <end position="519"/>
    </location>
</feature>
<dbReference type="RefSeq" id="WP_397401873.1">
    <property type="nucleotide sequence ID" value="NZ_JBIRYI010000002.1"/>
</dbReference>
<name>A0ABW7XF92_9MICO</name>
<feature type="transmembrane region" description="Helical" evidence="1">
    <location>
        <begin position="884"/>
        <end position="903"/>
    </location>
</feature>
<dbReference type="Gene3D" id="3.30.70.1430">
    <property type="entry name" value="Multidrug efflux transporter AcrB pore domain"/>
    <property type="match status" value="2"/>
</dbReference>
<dbReference type="PANTHER" id="PTHR32063:SF0">
    <property type="entry name" value="SWARMING MOTILITY PROTEIN SWRC"/>
    <property type="match status" value="1"/>
</dbReference>
<dbReference type="PRINTS" id="PR00702">
    <property type="entry name" value="ACRIFLAVINRP"/>
</dbReference>
<dbReference type="InterPro" id="IPR027463">
    <property type="entry name" value="AcrB_DN_DC_subdom"/>
</dbReference>
<dbReference type="Gene3D" id="3.30.2090.10">
    <property type="entry name" value="Multidrug efflux transporter AcrB TolC docking domain, DN and DC subdomains"/>
    <property type="match status" value="3"/>
</dbReference>
<evidence type="ECO:0000313" key="3">
    <source>
        <dbReference type="Proteomes" id="UP001611580"/>
    </source>
</evidence>
<dbReference type="Gene3D" id="1.20.1640.10">
    <property type="entry name" value="Multidrug efflux transporter AcrB transmembrane domain"/>
    <property type="match status" value="3"/>
</dbReference>
<dbReference type="SUPFAM" id="SSF82693">
    <property type="entry name" value="Multidrug efflux transporter AcrB pore domain, PN1, PN2, PC1 and PC2 subdomains"/>
    <property type="match status" value="2"/>
</dbReference>
<keyword evidence="3" id="KW-1185">Reference proteome</keyword>
<dbReference type="SUPFAM" id="SSF82714">
    <property type="entry name" value="Multidrug efflux transporter AcrB TolC docking domain, DN and DC subdomains"/>
    <property type="match status" value="2"/>
</dbReference>
<dbReference type="PANTHER" id="PTHR32063">
    <property type="match status" value="1"/>
</dbReference>